<comment type="caution">
    <text evidence="3">The sequence shown here is derived from an EMBL/GenBank/DDBJ whole genome shotgun (WGS) entry which is preliminary data.</text>
</comment>
<feature type="signal peptide" evidence="2">
    <location>
        <begin position="1"/>
        <end position="25"/>
    </location>
</feature>
<evidence type="ECO:0000313" key="4">
    <source>
        <dbReference type="Proteomes" id="UP001155241"/>
    </source>
</evidence>
<dbReference type="PANTHER" id="PTHR23303">
    <property type="entry name" value="CARBOXYPEPTIDASE REGULATORY REGION-CONTAINING"/>
    <property type="match status" value="1"/>
</dbReference>
<dbReference type="AlphaFoldDB" id="A0A9X2FG20"/>
<dbReference type="InterPro" id="IPR013784">
    <property type="entry name" value="Carb-bd-like_fold"/>
</dbReference>
<dbReference type="RefSeq" id="WP_252853149.1">
    <property type="nucleotide sequence ID" value="NZ_JAMXLR010000051.1"/>
</dbReference>
<feature type="chain" id="PRO_5040927562" description="Carboxypeptidase family protein" evidence="2">
    <location>
        <begin position="26"/>
        <end position="753"/>
    </location>
</feature>
<dbReference type="PANTHER" id="PTHR23303:SF14">
    <property type="entry name" value="BOS COMPLEX SUBUNIT NOMO1-RELATED"/>
    <property type="match status" value="1"/>
</dbReference>
<organism evidence="3 4">
    <name type="scientific">Aeoliella straminimaris</name>
    <dbReference type="NCBI Taxonomy" id="2954799"/>
    <lineage>
        <taxon>Bacteria</taxon>
        <taxon>Pseudomonadati</taxon>
        <taxon>Planctomycetota</taxon>
        <taxon>Planctomycetia</taxon>
        <taxon>Pirellulales</taxon>
        <taxon>Lacipirellulaceae</taxon>
        <taxon>Aeoliella</taxon>
    </lineage>
</organism>
<reference evidence="3" key="1">
    <citation type="submission" date="2022-06" db="EMBL/GenBank/DDBJ databases">
        <title>Aeoliella straminimaris, a novel planctomycete from sediments.</title>
        <authorList>
            <person name="Vitorino I.R."/>
            <person name="Lage O.M."/>
        </authorList>
    </citation>
    <scope>NUCLEOTIDE SEQUENCE</scope>
    <source>
        <strain evidence="3">ICT_H6.2</strain>
    </source>
</reference>
<sequence length="753" mass="79729">MPTTRLHCFAILWLGLCCCTTAAQSADLMPVTVTSEPSSGTPAATVRGMVADKAGKPLAGATVVLRAKLGGIQYAGGLQHCRDVLARTTTNEAGEYAFSNIGIPPRLVENSDLLRRGQPGLQVLAWSDGYALAWKDINHFDVEGADLLLQNPAEVSGVALDSDGAAIAEGELAAMGFTEATGDIKKFLNDPGDLNLIRSEVQFTAPVRDGKFSLPNIPPGYYISVRLESPAGDRQFFFVDTGNTTLKQASDHNSSRVKVPLHRTPIRVTAERLPVVRVKVVDADGNPVAGGGVQAITAEHQYGGSAGVGADGTATMIVNKAGSHKLNYNGDPLHPAVGHSQEVDIQLGGTSIELRLPASQTLNGKVVDGDSGEPVPGVYVAGGGSMAVSGTDGRFTLRVKEGECQLAVRHEVAGYLAPTYALSRDASTKPALPTVTVTPDSAPEEVTLKLSRGLVVEGAVLDERGSSIPGVQVMASFRGQPYRRVATTTDAAGRYRFTGLSPYVPIAIATLSNIGAAEETIAATEDQPWDQTLTKHVDLKMVSATTLVGRVVQQDEPIAGVTVRLHRAAPRDPNERGTSFFPTGETATDKKGKFQLSGLRQGDRYYLEVEPVGDAEVRDWRYASPYTQTVEVANGSTIELPDAVLKSSGQTLAGVVVDPDGNPLEGISVSARFASGRNLSRPQHGPPPWTKTDAEGRFSLTHLPDEPLSLMAYKANPAGGRILHPSHVSPAMNADDIRIILDPSLLEEPEDLD</sequence>
<keyword evidence="1 2" id="KW-0732">Signal</keyword>
<dbReference type="GO" id="GO:0030246">
    <property type="term" value="F:carbohydrate binding"/>
    <property type="evidence" value="ECO:0007669"/>
    <property type="project" value="InterPro"/>
</dbReference>
<accession>A0A9X2FG20</accession>
<keyword evidence="4" id="KW-1185">Reference proteome</keyword>
<dbReference type="SUPFAM" id="SSF49452">
    <property type="entry name" value="Starch-binding domain-like"/>
    <property type="match status" value="2"/>
</dbReference>
<evidence type="ECO:0000256" key="2">
    <source>
        <dbReference type="SAM" id="SignalP"/>
    </source>
</evidence>
<proteinExistence type="predicted"/>
<evidence type="ECO:0000313" key="3">
    <source>
        <dbReference type="EMBL" id="MCO6045036.1"/>
    </source>
</evidence>
<dbReference type="SUPFAM" id="SSF49464">
    <property type="entry name" value="Carboxypeptidase regulatory domain-like"/>
    <property type="match status" value="3"/>
</dbReference>
<evidence type="ECO:0000256" key="1">
    <source>
        <dbReference type="ARBA" id="ARBA00022729"/>
    </source>
</evidence>
<name>A0A9X2FG20_9BACT</name>
<dbReference type="InterPro" id="IPR008969">
    <property type="entry name" value="CarboxyPept-like_regulatory"/>
</dbReference>
<dbReference type="Proteomes" id="UP001155241">
    <property type="component" value="Unassembled WGS sequence"/>
</dbReference>
<gene>
    <name evidence="3" type="ORF">NG895_14090</name>
</gene>
<protein>
    <recommendedName>
        <fullName evidence="5">Carboxypeptidase family protein</fullName>
    </recommendedName>
</protein>
<dbReference type="InterPro" id="IPR051417">
    <property type="entry name" value="SDr/BOS_complex"/>
</dbReference>
<dbReference type="EMBL" id="JAMXLR010000051">
    <property type="protein sequence ID" value="MCO6045036.1"/>
    <property type="molecule type" value="Genomic_DNA"/>
</dbReference>
<evidence type="ECO:0008006" key="5">
    <source>
        <dbReference type="Google" id="ProtNLM"/>
    </source>
</evidence>